<dbReference type="PROSITE" id="PS50013">
    <property type="entry name" value="CHROMO_2"/>
    <property type="match status" value="1"/>
</dbReference>
<proteinExistence type="predicted"/>
<dbReference type="OrthoDB" id="25906at2759"/>
<evidence type="ECO:0000259" key="1">
    <source>
        <dbReference type="PROSITE" id="PS50013"/>
    </source>
</evidence>
<name>A0A8T3BFU9_DENNO</name>
<dbReference type="SUPFAM" id="SSF54160">
    <property type="entry name" value="Chromo domain-like"/>
    <property type="match status" value="1"/>
</dbReference>
<sequence>MTPFKVLYGRDPPHLVHYNHSSTPVSAVDQHLKERDQVLEELKRHLLRAQQLMKKQADGKRRDIQFAVGDKVYLKLRPYRQRTMAQRRNGKLAASQNTPRFSCLTVEESGGEHAVSPELPSTLREDMKVTLEPLVAERVRINEKGEREVKIRWSGLPDYEATWEPQERIAEQFPAFHLEDKVINILCIQKIKWVGKKTKEIDSLVFKVWYSSGSHTRNGVVSVDGAQGRLPVGMHVRMVVIVFGGMPNASTTAKVVNSICVLSVSERIASCDGTIHIWNGQSGKLITAYSESSVNFAHHVAATTAKVTAEQVNMLTPYSLSGGLLSNAFSGNLYTCMHHLESNHKLIAGMGNGSIRFVDVL</sequence>
<dbReference type="PANTHER" id="PTHR46866">
    <property type="entry name" value="GH12955P"/>
    <property type="match status" value="1"/>
</dbReference>
<dbReference type="Pfam" id="PF00385">
    <property type="entry name" value="Chromo"/>
    <property type="match status" value="1"/>
</dbReference>
<evidence type="ECO:0000313" key="2">
    <source>
        <dbReference type="EMBL" id="KAI0510851.1"/>
    </source>
</evidence>
<dbReference type="PANTHER" id="PTHR46866:SF1">
    <property type="entry name" value="GH12955P"/>
    <property type="match status" value="1"/>
</dbReference>
<dbReference type="Gene3D" id="2.130.10.10">
    <property type="entry name" value="YVTN repeat-like/Quinoprotein amine dehydrogenase"/>
    <property type="match status" value="1"/>
</dbReference>
<dbReference type="InterPro" id="IPR011047">
    <property type="entry name" value="Quinoprotein_ADH-like_sf"/>
</dbReference>
<feature type="domain" description="Chromo" evidence="1">
    <location>
        <begin position="129"/>
        <end position="169"/>
    </location>
</feature>
<evidence type="ECO:0000313" key="3">
    <source>
        <dbReference type="Proteomes" id="UP000829196"/>
    </source>
</evidence>
<dbReference type="SMR" id="A0A8T3BFU9"/>
<dbReference type="InterPro" id="IPR015943">
    <property type="entry name" value="WD40/YVTN_repeat-like_dom_sf"/>
</dbReference>
<protein>
    <recommendedName>
        <fullName evidence="1">Chromo domain-containing protein</fullName>
    </recommendedName>
</protein>
<dbReference type="EMBL" id="JAGYWB010000009">
    <property type="protein sequence ID" value="KAI0510851.1"/>
    <property type="molecule type" value="Genomic_DNA"/>
</dbReference>
<dbReference type="SUPFAM" id="SSF50998">
    <property type="entry name" value="Quinoprotein alcohol dehydrogenase-like"/>
    <property type="match status" value="1"/>
</dbReference>
<keyword evidence="3" id="KW-1185">Reference proteome</keyword>
<dbReference type="AlphaFoldDB" id="A0A8T3BFU9"/>
<organism evidence="2 3">
    <name type="scientific">Dendrobium nobile</name>
    <name type="common">Orchid</name>
    <dbReference type="NCBI Taxonomy" id="94219"/>
    <lineage>
        <taxon>Eukaryota</taxon>
        <taxon>Viridiplantae</taxon>
        <taxon>Streptophyta</taxon>
        <taxon>Embryophyta</taxon>
        <taxon>Tracheophyta</taxon>
        <taxon>Spermatophyta</taxon>
        <taxon>Magnoliopsida</taxon>
        <taxon>Liliopsida</taxon>
        <taxon>Asparagales</taxon>
        <taxon>Orchidaceae</taxon>
        <taxon>Epidendroideae</taxon>
        <taxon>Malaxideae</taxon>
        <taxon>Dendrobiinae</taxon>
        <taxon>Dendrobium</taxon>
    </lineage>
</organism>
<dbReference type="InterPro" id="IPR023780">
    <property type="entry name" value="Chromo_domain"/>
</dbReference>
<dbReference type="Proteomes" id="UP000829196">
    <property type="component" value="Unassembled WGS sequence"/>
</dbReference>
<reference evidence="2" key="1">
    <citation type="journal article" date="2022" name="Front. Genet.">
        <title>Chromosome-Scale Assembly of the Dendrobium nobile Genome Provides Insights Into the Molecular Mechanism of the Biosynthesis of the Medicinal Active Ingredient of Dendrobium.</title>
        <authorList>
            <person name="Xu Q."/>
            <person name="Niu S.-C."/>
            <person name="Li K.-L."/>
            <person name="Zheng P.-J."/>
            <person name="Zhang X.-J."/>
            <person name="Jia Y."/>
            <person name="Liu Y."/>
            <person name="Niu Y.-X."/>
            <person name="Yu L.-H."/>
            <person name="Chen D.-F."/>
            <person name="Zhang G.-Q."/>
        </authorList>
    </citation>
    <scope>NUCLEOTIDE SEQUENCE</scope>
    <source>
        <tissue evidence="2">Leaf</tissue>
    </source>
</reference>
<gene>
    <name evidence="2" type="ORF">KFK09_011461</name>
</gene>
<dbReference type="Gene3D" id="2.40.50.40">
    <property type="match status" value="1"/>
</dbReference>
<dbReference type="InterPro" id="IPR016197">
    <property type="entry name" value="Chromo-like_dom_sf"/>
</dbReference>
<comment type="caution">
    <text evidence="2">The sequence shown here is derived from an EMBL/GenBank/DDBJ whole genome shotgun (WGS) entry which is preliminary data.</text>
</comment>
<dbReference type="InterPro" id="IPR000953">
    <property type="entry name" value="Chromo/chromo_shadow_dom"/>
</dbReference>
<accession>A0A8T3BFU9</accession>